<sequence>MRKGNVDVAVKLIKDKMAGFGVTLTDAEAKRMAGLSSGTFVVEAYDRYVEAKEKATPKTPPKVVVGKSKKSDKKQKIPPVTAKKKETAAVGGWWGRRRWMNIGGGGWWSRRSWMNAGGGGSGERGGVKKLTPIPEIVTESSNEPLTVGSA</sequence>
<dbReference type="EMBL" id="QGKX02001621">
    <property type="protein sequence ID" value="KAF3500226.1"/>
    <property type="molecule type" value="Genomic_DNA"/>
</dbReference>
<dbReference type="AlphaFoldDB" id="A0A8S9NDJ3"/>
<feature type="region of interest" description="Disordered" evidence="1">
    <location>
        <begin position="52"/>
        <end position="85"/>
    </location>
</feature>
<evidence type="ECO:0000313" key="2">
    <source>
        <dbReference type="EMBL" id="KAF3500226.1"/>
    </source>
</evidence>
<gene>
    <name evidence="2" type="ORF">F2Q69_00041804</name>
</gene>
<evidence type="ECO:0000313" key="3">
    <source>
        <dbReference type="Proteomes" id="UP000712600"/>
    </source>
</evidence>
<feature type="compositionally biased region" description="Polar residues" evidence="1">
    <location>
        <begin position="138"/>
        <end position="150"/>
    </location>
</feature>
<comment type="caution">
    <text evidence="2">The sequence shown here is derived from an EMBL/GenBank/DDBJ whole genome shotgun (WGS) entry which is preliminary data.</text>
</comment>
<dbReference type="Proteomes" id="UP000712600">
    <property type="component" value="Unassembled WGS sequence"/>
</dbReference>
<evidence type="ECO:0000256" key="1">
    <source>
        <dbReference type="SAM" id="MobiDB-lite"/>
    </source>
</evidence>
<name>A0A8S9NDJ3_BRACR</name>
<accession>A0A8S9NDJ3</accession>
<organism evidence="2 3">
    <name type="scientific">Brassica cretica</name>
    <name type="common">Mustard</name>
    <dbReference type="NCBI Taxonomy" id="69181"/>
    <lineage>
        <taxon>Eukaryota</taxon>
        <taxon>Viridiplantae</taxon>
        <taxon>Streptophyta</taxon>
        <taxon>Embryophyta</taxon>
        <taxon>Tracheophyta</taxon>
        <taxon>Spermatophyta</taxon>
        <taxon>Magnoliopsida</taxon>
        <taxon>eudicotyledons</taxon>
        <taxon>Gunneridae</taxon>
        <taxon>Pentapetalae</taxon>
        <taxon>rosids</taxon>
        <taxon>malvids</taxon>
        <taxon>Brassicales</taxon>
        <taxon>Brassicaceae</taxon>
        <taxon>Brassiceae</taxon>
        <taxon>Brassica</taxon>
    </lineage>
</organism>
<feature type="region of interest" description="Disordered" evidence="1">
    <location>
        <begin position="113"/>
        <end position="150"/>
    </location>
</feature>
<protein>
    <submittedName>
        <fullName evidence="2">Uncharacterized protein</fullName>
    </submittedName>
</protein>
<reference evidence="2" key="1">
    <citation type="submission" date="2019-12" db="EMBL/GenBank/DDBJ databases">
        <title>Genome sequencing and annotation of Brassica cretica.</title>
        <authorList>
            <person name="Studholme D.J."/>
            <person name="Sarris P."/>
        </authorList>
    </citation>
    <scope>NUCLEOTIDE SEQUENCE</scope>
    <source>
        <strain evidence="2">PFS-109/04</strain>
        <tissue evidence="2">Leaf</tissue>
    </source>
</reference>
<proteinExistence type="predicted"/>